<feature type="region of interest" description="Disordered" evidence="1">
    <location>
        <begin position="207"/>
        <end position="234"/>
    </location>
</feature>
<comment type="caution">
    <text evidence="3">The sequence shown here is derived from an EMBL/GenBank/DDBJ whole genome shotgun (WGS) entry which is preliminary data.</text>
</comment>
<gene>
    <name evidence="3" type="ORF">PROFUN_08443</name>
</gene>
<dbReference type="InParanoid" id="A0A2P6NJV7"/>
<evidence type="ECO:0000313" key="3">
    <source>
        <dbReference type="EMBL" id="PRP84243.1"/>
    </source>
</evidence>
<keyword evidence="4" id="KW-1185">Reference proteome</keyword>
<evidence type="ECO:0000256" key="1">
    <source>
        <dbReference type="SAM" id="MobiDB-lite"/>
    </source>
</evidence>
<feature type="transmembrane region" description="Helical" evidence="2">
    <location>
        <begin position="36"/>
        <end position="55"/>
    </location>
</feature>
<dbReference type="OrthoDB" id="5206661at2759"/>
<evidence type="ECO:0000313" key="4">
    <source>
        <dbReference type="Proteomes" id="UP000241769"/>
    </source>
</evidence>
<accession>A0A2P6NJV7</accession>
<keyword evidence="2" id="KW-0812">Transmembrane</keyword>
<keyword evidence="2" id="KW-1133">Transmembrane helix</keyword>
<sequence>MSTIGLSLRYWFRSIYSVIDYLFLFLFISKFNASQLRGLALLGLYYVWWSGFVGGNGTRFISPDDSNTTNMNFFSKAESFLQNVASNNNNNSAAQQHQYSEQQQQAPQQGEAERGFALPSFLHGPIDNYVDGFAPEIEPVIVREIGSFQTKTLDFLEGHVLETFQSIISGDFSVFQNLSNVGDVGTVVNLAGHSSVGNFLGNVFGQQQPQQGYPQPGYSQGYGQQGYPQQQQNYDPQYGQRGLPFLPPSGYNSDPVGTANQERGIFDQAMNMVTQYASQQGPIGNMAQELNRLRLDPVQKAREVIPDLRRVLEQILSNSHSPLANGMCRAALTCLKSQLHGQVTSRDISSGFGGQERGIMDPLNGLLSRKLGESLTLVRSHTRIEFQRILGEIEKMLFDHLPAQFKEPLLRVLGAGFLDQGQRGIFGEIEQKIHQIIDRIQKALRDKLMEMINGGHRALENKAWAQVQDVVVTRVRRIAPGVQVQLQD</sequence>
<reference evidence="3 4" key="1">
    <citation type="journal article" date="2018" name="Genome Biol. Evol.">
        <title>Multiple Roots of Fruiting Body Formation in Amoebozoa.</title>
        <authorList>
            <person name="Hillmann F."/>
            <person name="Forbes G."/>
            <person name="Novohradska S."/>
            <person name="Ferling I."/>
            <person name="Riege K."/>
            <person name="Groth M."/>
            <person name="Westermann M."/>
            <person name="Marz M."/>
            <person name="Spaller T."/>
            <person name="Winckler T."/>
            <person name="Schaap P."/>
            <person name="Glockner G."/>
        </authorList>
    </citation>
    <scope>NUCLEOTIDE SEQUENCE [LARGE SCALE GENOMIC DNA]</scope>
    <source>
        <strain evidence="3 4">Jena</strain>
    </source>
</reference>
<feature type="transmembrane region" description="Helical" evidence="2">
    <location>
        <begin position="12"/>
        <end position="29"/>
    </location>
</feature>
<protein>
    <submittedName>
        <fullName evidence="3">Uncharacterized protein</fullName>
    </submittedName>
</protein>
<keyword evidence="2" id="KW-0472">Membrane</keyword>
<dbReference type="Proteomes" id="UP000241769">
    <property type="component" value="Unassembled WGS sequence"/>
</dbReference>
<proteinExistence type="predicted"/>
<evidence type="ECO:0000256" key="2">
    <source>
        <dbReference type="SAM" id="Phobius"/>
    </source>
</evidence>
<dbReference type="EMBL" id="MDYQ01000067">
    <property type="protein sequence ID" value="PRP84243.1"/>
    <property type="molecule type" value="Genomic_DNA"/>
</dbReference>
<dbReference type="STRING" id="1890364.A0A2P6NJV7"/>
<organism evidence="3 4">
    <name type="scientific">Planoprotostelium fungivorum</name>
    <dbReference type="NCBI Taxonomy" id="1890364"/>
    <lineage>
        <taxon>Eukaryota</taxon>
        <taxon>Amoebozoa</taxon>
        <taxon>Evosea</taxon>
        <taxon>Variosea</taxon>
        <taxon>Cavosteliida</taxon>
        <taxon>Cavosteliaceae</taxon>
        <taxon>Planoprotostelium</taxon>
    </lineage>
</organism>
<dbReference type="AlphaFoldDB" id="A0A2P6NJV7"/>
<name>A0A2P6NJV7_9EUKA</name>